<evidence type="ECO:0000256" key="2">
    <source>
        <dbReference type="ARBA" id="ARBA00005236"/>
    </source>
</evidence>
<dbReference type="PANTHER" id="PTHR30489">
    <property type="entry name" value="LIPOPROTEIN-RELEASING SYSTEM TRANSMEMBRANE PROTEIN LOLE"/>
    <property type="match status" value="1"/>
</dbReference>
<feature type="transmembrane region" description="Helical" evidence="7">
    <location>
        <begin position="267"/>
        <end position="288"/>
    </location>
</feature>
<feature type="transmembrane region" description="Helical" evidence="7">
    <location>
        <begin position="754"/>
        <end position="773"/>
    </location>
</feature>
<feature type="transmembrane region" description="Helical" evidence="7">
    <location>
        <begin position="319"/>
        <end position="339"/>
    </location>
</feature>
<dbReference type="Pfam" id="PF02687">
    <property type="entry name" value="FtsX"/>
    <property type="match status" value="2"/>
</dbReference>
<comment type="similarity">
    <text evidence="2">Belongs to the ABC-4 integral membrane protein family. LolC/E subfamily.</text>
</comment>
<keyword evidence="6 7" id="KW-0472">Membrane</keyword>
<feature type="transmembrane region" description="Helical" evidence="7">
    <location>
        <begin position="21"/>
        <end position="42"/>
    </location>
</feature>
<dbReference type="Proteomes" id="UP001215231">
    <property type="component" value="Chromosome"/>
</dbReference>
<dbReference type="InterPro" id="IPR051447">
    <property type="entry name" value="Lipoprotein-release_system"/>
</dbReference>
<dbReference type="RefSeq" id="WP_274052907.1">
    <property type="nucleotide sequence ID" value="NZ_CP059693.1"/>
</dbReference>
<evidence type="ECO:0000313" key="9">
    <source>
        <dbReference type="EMBL" id="WDE12626.1"/>
    </source>
</evidence>
<keyword evidence="3" id="KW-1003">Cell membrane</keyword>
<evidence type="ECO:0000313" key="10">
    <source>
        <dbReference type="Proteomes" id="UP001215231"/>
    </source>
</evidence>
<evidence type="ECO:0000256" key="6">
    <source>
        <dbReference type="ARBA" id="ARBA00023136"/>
    </source>
</evidence>
<keyword evidence="10" id="KW-1185">Reference proteome</keyword>
<evidence type="ECO:0000256" key="5">
    <source>
        <dbReference type="ARBA" id="ARBA00022989"/>
    </source>
</evidence>
<name>A0ABY7VHX3_9GAMM</name>
<evidence type="ECO:0000256" key="7">
    <source>
        <dbReference type="SAM" id="Phobius"/>
    </source>
</evidence>
<evidence type="ECO:0000256" key="1">
    <source>
        <dbReference type="ARBA" id="ARBA00004651"/>
    </source>
</evidence>
<protein>
    <submittedName>
        <fullName evidence="9">ABC transporter permease</fullName>
    </submittedName>
</protein>
<sequence length="789" mass="88695">MILGALNQKLLRDIWRIKGQMTAIILVMAAGIAVYVIMFGVLDSLRLTQQTYYERYRFADVFVSLKRAPEAVKQRVQEIPGVSASQSRVSFGVTLQMPGMPEPATGMILSLPDGKQPLLNRLYLRTGRLLYANEDDAIVADESFFLAHGLALGDKVTMVINGHRRSFKIVGVVLSPEYVYSIAPGALMPDNKRFGIFWMGRRALEAAVNMKGAFNDLSLSIERNANSELIKEQLDLLLKPYGGLLAYDREEQISNFFVENELKQLEAMGLMAPVIFLSVAAFLIYVVMSRQVATQREQIGMLKAVGYSDREIILHYLKMVLVITGFGAVTGLALGAWMGVGMTKMYAEFFHFPILEYSFSFQVMIFAVLLCTLAAITGTLVAIRSAARLPPAEAMRPQSPAEFKQTLFERLALHRHLSFLSRIVLRQLERRPWRALFSAMGMAMALAILIFSFFMEDSMSYLMEVQYDLIQREDVNLGFVEAVPYRALEEIKVIPGVLKIEPLRNLAVNLKFKHYQKRTAITGLIAKPELLRVIKEGLQHFELPSRGLVMNEKLAQILRVKTGDILTVEVLEEKRQTLEIPVSGIIKEFIGLGVYMEINRLNFLLDSPAKITGASLMVDNNNSMLLYKKIKDIPKVIGLNITSVLRRIFEELMAENLLKMVSINMLFACFISFGVIYNTARITLSERGRELASLRVLGLTRTEVAYLLFGELGLITLFSLPLGIWIGQGLVQGMASSMDSELFRIPVYLENSTYGFAVLIVLISALVSFYLVWYQLDRLDLVSAQKGVE</sequence>
<feature type="transmembrane region" description="Helical" evidence="7">
    <location>
        <begin position="435"/>
        <end position="455"/>
    </location>
</feature>
<evidence type="ECO:0000256" key="3">
    <source>
        <dbReference type="ARBA" id="ARBA00022475"/>
    </source>
</evidence>
<feature type="transmembrane region" description="Helical" evidence="7">
    <location>
        <begin position="661"/>
        <end position="684"/>
    </location>
</feature>
<evidence type="ECO:0000256" key="4">
    <source>
        <dbReference type="ARBA" id="ARBA00022692"/>
    </source>
</evidence>
<feature type="domain" description="ABC3 transporter permease C-terminal" evidence="8">
    <location>
        <begin position="665"/>
        <end position="776"/>
    </location>
</feature>
<proteinExistence type="inferred from homology"/>
<keyword evidence="4 7" id="KW-0812">Transmembrane</keyword>
<keyword evidence="5 7" id="KW-1133">Transmembrane helix</keyword>
<feature type="transmembrane region" description="Helical" evidence="7">
    <location>
        <begin position="359"/>
        <end position="383"/>
    </location>
</feature>
<accession>A0ABY7VHX3</accession>
<reference evidence="9 10" key="1">
    <citation type="journal article" date="2022" name="Mar. Drugs">
        <title>Bioassay-Guided Fractionation Leads to the Detection of Cholic Acid Generated by the Rare Thalassomonas sp.</title>
        <authorList>
            <person name="Pheiffer F."/>
            <person name="Schneider Y.K."/>
            <person name="Hansen E.H."/>
            <person name="Andersen J.H."/>
            <person name="Isaksson J."/>
            <person name="Busche T."/>
            <person name="R C."/>
            <person name="Kalinowski J."/>
            <person name="Zyl L.V."/>
            <person name="Trindade M."/>
        </authorList>
    </citation>
    <scope>NUCLEOTIDE SEQUENCE [LARGE SCALE GENOMIC DNA]</scope>
    <source>
        <strain evidence="9 10">A5K-61T</strain>
    </source>
</reference>
<evidence type="ECO:0000259" key="8">
    <source>
        <dbReference type="Pfam" id="PF02687"/>
    </source>
</evidence>
<comment type="subcellular location">
    <subcellularLocation>
        <location evidence="1">Cell membrane</location>
        <topology evidence="1">Multi-pass membrane protein</topology>
    </subcellularLocation>
</comment>
<dbReference type="PANTHER" id="PTHR30489:SF0">
    <property type="entry name" value="LIPOPROTEIN-RELEASING SYSTEM TRANSMEMBRANE PROTEIN LOLE"/>
    <property type="match status" value="1"/>
</dbReference>
<dbReference type="EMBL" id="CP059693">
    <property type="protein sequence ID" value="WDE12626.1"/>
    <property type="molecule type" value="Genomic_DNA"/>
</dbReference>
<dbReference type="InterPro" id="IPR003838">
    <property type="entry name" value="ABC3_permease_C"/>
</dbReference>
<organism evidence="9 10">
    <name type="scientific">Thalassomonas haliotis</name>
    <dbReference type="NCBI Taxonomy" id="485448"/>
    <lineage>
        <taxon>Bacteria</taxon>
        <taxon>Pseudomonadati</taxon>
        <taxon>Pseudomonadota</taxon>
        <taxon>Gammaproteobacteria</taxon>
        <taxon>Alteromonadales</taxon>
        <taxon>Colwelliaceae</taxon>
        <taxon>Thalassomonas</taxon>
    </lineage>
</organism>
<feature type="domain" description="ABC3 transporter permease C-terminal" evidence="8">
    <location>
        <begin position="271"/>
        <end position="391"/>
    </location>
</feature>
<gene>
    <name evidence="9" type="ORF">H3N35_03880</name>
</gene>
<feature type="transmembrane region" description="Helical" evidence="7">
    <location>
        <begin position="704"/>
        <end position="726"/>
    </location>
</feature>